<accession>A0A0E9QWD0</accession>
<protein>
    <submittedName>
        <fullName evidence="1">Uncharacterized protein</fullName>
    </submittedName>
</protein>
<organism evidence="1">
    <name type="scientific">Anguilla anguilla</name>
    <name type="common">European freshwater eel</name>
    <name type="synonym">Muraena anguilla</name>
    <dbReference type="NCBI Taxonomy" id="7936"/>
    <lineage>
        <taxon>Eukaryota</taxon>
        <taxon>Metazoa</taxon>
        <taxon>Chordata</taxon>
        <taxon>Craniata</taxon>
        <taxon>Vertebrata</taxon>
        <taxon>Euteleostomi</taxon>
        <taxon>Actinopterygii</taxon>
        <taxon>Neopterygii</taxon>
        <taxon>Teleostei</taxon>
        <taxon>Anguilliformes</taxon>
        <taxon>Anguillidae</taxon>
        <taxon>Anguilla</taxon>
    </lineage>
</organism>
<reference evidence="1" key="1">
    <citation type="submission" date="2014-11" db="EMBL/GenBank/DDBJ databases">
        <authorList>
            <person name="Amaro Gonzalez C."/>
        </authorList>
    </citation>
    <scope>NUCLEOTIDE SEQUENCE</scope>
</reference>
<dbReference type="EMBL" id="GBXM01088169">
    <property type="protein sequence ID" value="JAH20408.1"/>
    <property type="molecule type" value="Transcribed_RNA"/>
</dbReference>
<reference evidence="1" key="2">
    <citation type="journal article" date="2015" name="Fish Shellfish Immunol.">
        <title>Early steps in the European eel (Anguilla anguilla)-Vibrio vulnificus interaction in the gills: Role of the RtxA13 toxin.</title>
        <authorList>
            <person name="Callol A."/>
            <person name="Pajuelo D."/>
            <person name="Ebbesson L."/>
            <person name="Teles M."/>
            <person name="MacKenzie S."/>
            <person name="Amaro C."/>
        </authorList>
    </citation>
    <scope>NUCLEOTIDE SEQUENCE</scope>
</reference>
<name>A0A0E9QWD0_ANGAN</name>
<sequence length="14" mass="1521">MASRSKTPSSFPKP</sequence>
<proteinExistence type="predicted"/>
<evidence type="ECO:0000313" key="1">
    <source>
        <dbReference type="EMBL" id="JAH20408.1"/>
    </source>
</evidence>